<dbReference type="PANTHER" id="PTHR14950">
    <property type="entry name" value="DICER-RELATED"/>
    <property type="match status" value="1"/>
</dbReference>
<reference evidence="12 13" key="1">
    <citation type="journal article" date="2024" name="Plant J.">
        <title>Genome sequences and population genomics reveal climatic adaptation and genomic divergence between two closely related sweetgum species.</title>
        <authorList>
            <person name="Xu W.Q."/>
            <person name="Ren C.Q."/>
            <person name="Zhang X.Y."/>
            <person name="Comes H.P."/>
            <person name="Liu X.H."/>
            <person name="Li Y.G."/>
            <person name="Kettle C.J."/>
            <person name="Jalonen R."/>
            <person name="Gaisberger H."/>
            <person name="Ma Y.Z."/>
            <person name="Qiu Y.X."/>
        </authorList>
    </citation>
    <scope>NUCLEOTIDE SEQUENCE [LARGE SCALE GENOMIC DNA]</scope>
    <source>
        <strain evidence="12">Hangzhou</strain>
    </source>
</reference>
<evidence type="ECO:0000256" key="9">
    <source>
        <dbReference type="PROSITE-ProRule" id="PRU00266"/>
    </source>
</evidence>
<evidence type="ECO:0000256" key="1">
    <source>
        <dbReference type="ARBA" id="ARBA00001936"/>
    </source>
</evidence>
<dbReference type="SUPFAM" id="SSF69065">
    <property type="entry name" value="RNase III domain-like"/>
    <property type="match status" value="1"/>
</dbReference>
<sequence length="421" mass="47456">MKNPGLQISLSHRFFSYIFSATKRSIRACQEVYSGWFKKPTHSPHNRPAFLSVPSLSYIMHTPNGLNIFALSRISENVPASKEMEASVRAVEEIVGYNFKNKRLLEEALTHSSYTESISYQRLEFIGDAALGCALSNYVFLAYSSLDPGQLSLLRAANISTEKLARVAIRHGLYQYVRHNAAALDEKVREFAIAIEDEDEAVTYGGSVKAPKILADIVESVAAAVYVDCNFDLQELWVIFRGLLEPIVTLEDLQQQPQPVTMLFELCQKDGKQVDIKHWRKGLKNIASVYVDGKFIASSCTEQKETAKLYAAKEALRKLLESKSNDVETTESCKEFDGKYEIDGAKQKLHELCGKRKWPKPNYRIEREVGPAHDRRFICSVQIETVDGTLFMMGDMKSRVKDADNSAASLMLRALLESKYV</sequence>
<feature type="domain" description="RNase III" evidence="11">
    <location>
        <begin position="88"/>
        <end position="230"/>
    </location>
</feature>
<dbReference type="GO" id="GO:0005634">
    <property type="term" value="C:nucleus"/>
    <property type="evidence" value="ECO:0007669"/>
    <property type="project" value="TreeGrafter"/>
</dbReference>
<evidence type="ECO:0000256" key="8">
    <source>
        <dbReference type="ARBA" id="ARBA00022884"/>
    </source>
</evidence>
<dbReference type="InterPro" id="IPR014720">
    <property type="entry name" value="dsRBD_dom"/>
</dbReference>
<evidence type="ECO:0000256" key="3">
    <source>
        <dbReference type="ARBA" id="ARBA00022722"/>
    </source>
</evidence>
<name>A0AAP0N9U7_LIQFO</name>
<evidence type="ECO:0000259" key="10">
    <source>
        <dbReference type="PROSITE" id="PS50137"/>
    </source>
</evidence>
<dbReference type="PROSITE" id="PS50137">
    <property type="entry name" value="DS_RBD"/>
    <property type="match status" value="2"/>
</dbReference>
<dbReference type="InterPro" id="IPR000999">
    <property type="entry name" value="RNase_III_dom"/>
</dbReference>
<evidence type="ECO:0000256" key="2">
    <source>
        <dbReference type="ARBA" id="ARBA00001946"/>
    </source>
</evidence>
<evidence type="ECO:0000313" key="12">
    <source>
        <dbReference type="EMBL" id="KAK9269253.1"/>
    </source>
</evidence>
<dbReference type="GO" id="GO:0046872">
    <property type="term" value="F:metal ion binding"/>
    <property type="evidence" value="ECO:0007669"/>
    <property type="project" value="UniProtKB-KW"/>
</dbReference>
<evidence type="ECO:0000256" key="6">
    <source>
        <dbReference type="ARBA" id="ARBA00022801"/>
    </source>
</evidence>
<keyword evidence="4" id="KW-0479">Metal-binding</keyword>
<dbReference type="Gene3D" id="1.10.1520.10">
    <property type="entry name" value="Ribonuclease III domain"/>
    <property type="match status" value="1"/>
</dbReference>
<evidence type="ECO:0000313" key="13">
    <source>
        <dbReference type="Proteomes" id="UP001415857"/>
    </source>
</evidence>
<evidence type="ECO:0000256" key="7">
    <source>
        <dbReference type="ARBA" id="ARBA00022842"/>
    </source>
</evidence>
<feature type="domain" description="DRBM" evidence="10">
    <location>
        <begin position="344"/>
        <end position="417"/>
    </location>
</feature>
<dbReference type="PANTHER" id="PTHR14950:SF49">
    <property type="entry name" value="RIBONUCLEASE 3-LIKE PROTEIN 2-RELATED"/>
    <property type="match status" value="1"/>
</dbReference>
<comment type="cofactor">
    <cofactor evidence="2">
        <name>Mg(2+)</name>
        <dbReference type="ChEBI" id="CHEBI:18420"/>
    </cofactor>
</comment>
<gene>
    <name evidence="12" type="ORF">L1049_001023</name>
</gene>
<evidence type="ECO:0000259" key="11">
    <source>
        <dbReference type="PROSITE" id="PS50142"/>
    </source>
</evidence>
<dbReference type="GO" id="GO:0004525">
    <property type="term" value="F:ribonuclease III activity"/>
    <property type="evidence" value="ECO:0007669"/>
    <property type="project" value="InterPro"/>
</dbReference>
<keyword evidence="8 9" id="KW-0694">RNA-binding</keyword>
<dbReference type="CDD" id="cd00593">
    <property type="entry name" value="RIBOc"/>
    <property type="match status" value="1"/>
</dbReference>
<dbReference type="FunFam" id="1.10.1520.10:FF:000004">
    <property type="entry name" value="Endoribonuclease dicer-like 1"/>
    <property type="match status" value="1"/>
</dbReference>
<proteinExistence type="predicted"/>
<dbReference type="InterPro" id="IPR036389">
    <property type="entry name" value="RNase_III_sf"/>
</dbReference>
<dbReference type="Proteomes" id="UP001415857">
    <property type="component" value="Unassembled WGS sequence"/>
</dbReference>
<comment type="cofactor">
    <cofactor evidence="1">
        <name>Mn(2+)</name>
        <dbReference type="ChEBI" id="CHEBI:29035"/>
    </cofactor>
</comment>
<dbReference type="GO" id="GO:0005737">
    <property type="term" value="C:cytoplasm"/>
    <property type="evidence" value="ECO:0007669"/>
    <property type="project" value="TreeGrafter"/>
</dbReference>
<dbReference type="EMBL" id="JBBPBK010000015">
    <property type="protein sequence ID" value="KAK9269253.1"/>
    <property type="molecule type" value="Genomic_DNA"/>
</dbReference>
<dbReference type="Pfam" id="PF00035">
    <property type="entry name" value="dsrm"/>
    <property type="match status" value="1"/>
</dbReference>
<evidence type="ECO:0000256" key="5">
    <source>
        <dbReference type="ARBA" id="ARBA00022759"/>
    </source>
</evidence>
<keyword evidence="5" id="KW-0255">Endonuclease</keyword>
<dbReference type="GO" id="GO:0030422">
    <property type="term" value="P:siRNA processing"/>
    <property type="evidence" value="ECO:0007669"/>
    <property type="project" value="TreeGrafter"/>
</dbReference>
<dbReference type="PROSITE" id="PS50142">
    <property type="entry name" value="RNASE_3_2"/>
    <property type="match status" value="1"/>
</dbReference>
<dbReference type="SMART" id="SM00358">
    <property type="entry name" value="DSRM"/>
    <property type="match status" value="2"/>
</dbReference>
<dbReference type="SUPFAM" id="SSF54768">
    <property type="entry name" value="dsRNA-binding domain-like"/>
    <property type="match status" value="2"/>
</dbReference>
<dbReference type="Gene3D" id="3.30.160.20">
    <property type="match status" value="2"/>
</dbReference>
<keyword evidence="6" id="KW-0378">Hydrolase</keyword>
<dbReference type="Pfam" id="PF14709">
    <property type="entry name" value="DND1_DSRM"/>
    <property type="match status" value="1"/>
</dbReference>
<dbReference type="SMART" id="SM00535">
    <property type="entry name" value="RIBOc"/>
    <property type="match status" value="1"/>
</dbReference>
<keyword evidence="3" id="KW-0540">Nuclease</keyword>
<feature type="domain" description="DRBM" evidence="10">
    <location>
        <begin position="245"/>
        <end position="321"/>
    </location>
</feature>
<dbReference type="GO" id="GO:0003723">
    <property type="term" value="F:RNA binding"/>
    <property type="evidence" value="ECO:0007669"/>
    <property type="project" value="UniProtKB-UniRule"/>
</dbReference>
<organism evidence="12 13">
    <name type="scientific">Liquidambar formosana</name>
    <name type="common">Formosan gum</name>
    <dbReference type="NCBI Taxonomy" id="63359"/>
    <lineage>
        <taxon>Eukaryota</taxon>
        <taxon>Viridiplantae</taxon>
        <taxon>Streptophyta</taxon>
        <taxon>Embryophyta</taxon>
        <taxon>Tracheophyta</taxon>
        <taxon>Spermatophyta</taxon>
        <taxon>Magnoliopsida</taxon>
        <taxon>eudicotyledons</taxon>
        <taxon>Gunneridae</taxon>
        <taxon>Pentapetalae</taxon>
        <taxon>Saxifragales</taxon>
        <taxon>Altingiaceae</taxon>
        <taxon>Liquidambar</taxon>
    </lineage>
</organism>
<dbReference type="Pfam" id="PF00636">
    <property type="entry name" value="Ribonuclease_3"/>
    <property type="match status" value="1"/>
</dbReference>
<evidence type="ECO:0000256" key="4">
    <source>
        <dbReference type="ARBA" id="ARBA00022723"/>
    </source>
</evidence>
<dbReference type="AlphaFoldDB" id="A0AAP0N9U7"/>
<keyword evidence="7" id="KW-0460">Magnesium</keyword>
<comment type="caution">
    <text evidence="12">The sequence shown here is derived from an EMBL/GenBank/DDBJ whole genome shotgun (WGS) entry which is preliminary data.</text>
</comment>
<keyword evidence="13" id="KW-1185">Reference proteome</keyword>
<accession>A0AAP0N9U7</accession>
<protein>
    <submittedName>
        <fullName evidence="12">Uncharacterized protein</fullName>
    </submittedName>
</protein>